<evidence type="ECO:0000256" key="4">
    <source>
        <dbReference type="ARBA" id="ARBA00022679"/>
    </source>
</evidence>
<sequence>MSLAPTIDIGPFLSQKSKLWKNDGIRSLMVLEDNPGIISLLSGRPNSSTFPFQSITLKLKPTLAGLPSATEEADPLTLTIENEELNEALQYGMTPGVPRLLDWLANFQTHVHKRVLDGSWQVHMGSGSQELIYRTCDILMNDDDFLLIETPVYSGTLGFLATLPCTLIEVNTDSQGLSPANLETILSRWDRTHPGKPYPKALYTIPSGSNPTGASIPEARKIEVLKLAKKYNFLVLEDDAYAFLYYGPEGQQARSYFALEVEVNAEKGRVVRFDSFSKVISSGMRLGYITAAPGICNAVGLITTNTNLHTPTVTQIMAYKLLAGWGPDGFLAHCAGVAVFYRSQRDMFERVARKHLSGLAEWTTPVAGMFLYIKLLVHASDPDADCWELISTKAVAKGILAVAGRAFMPLRGPTPFVRISFSIVEEDEADEACRRLREVILEARAEAEAAVRTTR</sequence>
<evidence type="ECO:0000313" key="7">
    <source>
        <dbReference type="EMBL" id="KAJ7719560.1"/>
    </source>
</evidence>
<keyword evidence="8" id="KW-1185">Reference proteome</keyword>
<name>A0AAD7HFE6_9AGAR</name>
<dbReference type="GO" id="GO:0008483">
    <property type="term" value="F:transaminase activity"/>
    <property type="evidence" value="ECO:0007669"/>
    <property type="project" value="UniProtKB-KW"/>
</dbReference>
<dbReference type="InterPro" id="IPR004839">
    <property type="entry name" value="Aminotransferase_I/II_large"/>
</dbReference>
<gene>
    <name evidence="7" type="ORF">B0H16DRAFT_1387093</name>
</gene>
<dbReference type="PANTHER" id="PTHR42790:SF19">
    <property type="entry name" value="KYNURENINE_ALPHA-AMINOADIPATE AMINOTRANSFERASE, MITOCHONDRIAL"/>
    <property type="match status" value="1"/>
</dbReference>
<evidence type="ECO:0000256" key="2">
    <source>
        <dbReference type="ARBA" id="ARBA00007441"/>
    </source>
</evidence>
<dbReference type="InterPro" id="IPR050859">
    <property type="entry name" value="Class-I_PLP-dep_aminotransf"/>
</dbReference>
<keyword evidence="4 7" id="KW-0808">Transferase</keyword>
<organism evidence="7 8">
    <name type="scientific">Mycena metata</name>
    <dbReference type="NCBI Taxonomy" id="1033252"/>
    <lineage>
        <taxon>Eukaryota</taxon>
        <taxon>Fungi</taxon>
        <taxon>Dikarya</taxon>
        <taxon>Basidiomycota</taxon>
        <taxon>Agaricomycotina</taxon>
        <taxon>Agaricomycetes</taxon>
        <taxon>Agaricomycetidae</taxon>
        <taxon>Agaricales</taxon>
        <taxon>Marasmiineae</taxon>
        <taxon>Mycenaceae</taxon>
        <taxon>Mycena</taxon>
    </lineage>
</organism>
<dbReference type="Gene3D" id="3.40.640.10">
    <property type="entry name" value="Type I PLP-dependent aspartate aminotransferase-like (Major domain)"/>
    <property type="match status" value="1"/>
</dbReference>
<comment type="cofactor">
    <cofactor evidence="1">
        <name>pyridoxal 5'-phosphate</name>
        <dbReference type="ChEBI" id="CHEBI:597326"/>
    </cofactor>
</comment>
<dbReference type="SUPFAM" id="SSF53383">
    <property type="entry name" value="PLP-dependent transferases"/>
    <property type="match status" value="1"/>
</dbReference>
<dbReference type="InterPro" id="IPR015421">
    <property type="entry name" value="PyrdxlP-dep_Trfase_major"/>
</dbReference>
<protein>
    <submittedName>
        <fullName evidence="7">Pyridoxal phosphate-dependent transferase</fullName>
    </submittedName>
</protein>
<evidence type="ECO:0000256" key="3">
    <source>
        <dbReference type="ARBA" id="ARBA00022576"/>
    </source>
</evidence>
<keyword evidence="3" id="KW-0032">Aminotransferase</keyword>
<dbReference type="CDD" id="cd00609">
    <property type="entry name" value="AAT_like"/>
    <property type="match status" value="1"/>
</dbReference>
<dbReference type="PANTHER" id="PTHR42790">
    <property type="entry name" value="AMINOTRANSFERASE"/>
    <property type="match status" value="1"/>
</dbReference>
<evidence type="ECO:0000313" key="8">
    <source>
        <dbReference type="Proteomes" id="UP001215598"/>
    </source>
</evidence>
<reference evidence="7" key="1">
    <citation type="submission" date="2023-03" db="EMBL/GenBank/DDBJ databases">
        <title>Massive genome expansion in bonnet fungi (Mycena s.s.) driven by repeated elements and novel gene families across ecological guilds.</title>
        <authorList>
            <consortium name="Lawrence Berkeley National Laboratory"/>
            <person name="Harder C.B."/>
            <person name="Miyauchi S."/>
            <person name="Viragh M."/>
            <person name="Kuo A."/>
            <person name="Thoen E."/>
            <person name="Andreopoulos B."/>
            <person name="Lu D."/>
            <person name="Skrede I."/>
            <person name="Drula E."/>
            <person name="Henrissat B."/>
            <person name="Morin E."/>
            <person name="Kohler A."/>
            <person name="Barry K."/>
            <person name="LaButti K."/>
            <person name="Morin E."/>
            <person name="Salamov A."/>
            <person name="Lipzen A."/>
            <person name="Mereny Z."/>
            <person name="Hegedus B."/>
            <person name="Baldrian P."/>
            <person name="Stursova M."/>
            <person name="Weitz H."/>
            <person name="Taylor A."/>
            <person name="Grigoriev I.V."/>
            <person name="Nagy L.G."/>
            <person name="Martin F."/>
            <person name="Kauserud H."/>
        </authorList>
    </citation>
    <scope>NUCLEOTIDE SEQUENCE</scope>
    <source>
        <strain evidence="7">CBHHK182m</strain>
    </source>
</reference>
<dbReference type="AlphaFoldDB" id="A0AAD7HFE6"/>
<accession>A0AAD7HFE6</accession>
<evidence type="ECO:0000256" key="5">
    <source>
        <dbReference type="ARBA" id="ARBA00022898"/>
    </source>
</evidence>
<proteinExistence type="inferred from homology"/>
<comment type="caution">
    <text evidence="7">The sequence shown here is derived from an EMBL/GenBank/DDBJ whole genome shotgun (WGS) entry which is preliminary data.</text>
</comment>
<dbReference type="GO" id="GO:1901605">
    <property type="term" value="P:alpha-amino acid metabolic process"/>
    <property type="evidence" value="ECO:0007669"/>
    <property type="project" value="TreeGrafter"/>
</dbReference>
<feature type="domain" description="Aminotransferase class I/classII large" evidence="6">
    <location>
        <begin position="83"/>
        <end position="436"/>
    </location>
</feature>
<evidence type="ECO:0000256" key="1">
    <source>
        <dbReference type="ARBA" id="ARBA00001933"/>
    </source>
</evidence>
<dbReference type="EMBL" id="JARKIB010000250">
    <property type="protein sequence ID" value="KAJ7719560.1"/>
    <property type="molecule type" value="Genomic_DNA"/>
</dbReference>
<dbReference type="Proteomes" id="UP001215598">
    <property type="component" value="Unassembled WGS sequence"/>
</dbReference>
<comment type="similarity">
    <text evidence="2">Belongs to the class-I pyridoxal-phosphate-dependent aminotransferase family.</text>
</comment>
<dbReference type="InterPro" id="IPR015424">
    <property type="entry name" value="PyrdxlP-dep_Trfase"/>
</dbReference>
<evidence type="ECO:0000259" key="6">
    <source>
        <dbReference type="Pfam" id="PF00155"/>
    </source>
</evidence>
<dbReference type="GO" id="GO:0030170">
    <property type="term" value="F:pyridoxal phosphate binding"/>
    <property type="evidence" value="ECO:0007669"/>
    <property type="project" value="InterPro"/>
</dbReference>
<keyword evidence="5" id="KW-0663">Pyridoxal phosphate</keyword>
<dbReference type="Pfam" id="PF00155">
    <property type="entry name" value="Aminotran_1_2"/>
    <property type="match status" value="1"/>
</dbReference>